<evidence type="ECO:0000313" key="3">
    <source>
        <dbReference type="Proteomes" id="UP001058072"/>
    </source>
</evidence>
<dbReference type="RefSeq" id="WP_212725245.1">
    <property type="nucleotide sequence ID" value="NZ_CP071250.1"/>
</dbReference>
<proteinExistence type="predicted"/>
<accession>A0A9Q9CEU9</accession>
<feature type="transmembrane region" description="Helical" evidence="1">
    <location>
        <begin position="73"/>
        <end position="92"/>
    </location>
</feature>
<dbReference type="Proteomes" id="UP001058072">
    <property type="component" value="Chromosome"/>
</dbReference>
<reference evidence="2" key="1">
    <citation type="submission" date="2021-03" db="EMBL/GenBank/DDBJ databases">
        <title>Comparative Genomics and Metabolomics in the genus Turicibacter.</title>
        <authorList>
            <person name="Maki J."/>
            <person name="Looft T."/>
        </authorList>
    </citation>
    <scope>NUCLEOTIDE SEQUENCE</scope>
    <source>
        <strain evidence="2">ISU324</strain>
    </source>
</reference>
<dbReference type="InterPro" id="IPR038750">
    <property type="entry name" value="YczE/YyaS-like"/>
</dbReference>
<dbReference type="PANTHER" id="PTHR40078">
    <property type="entry name" value="INTEGRAL MEMBRANE PROTEIN-RELATED"/>
    <property type="match status" value="1"/>
</dbReference>
<keyword evidence="1" id="KW-1133">Transmembrane helix</keyword>
<gene>
    <name evidence="2" type="ORF">J0J70_08440</name>
</gene>
<keyword evidence="1" id="KW-0812">Transmembrane</keyword>
<dbReference type="Pfam" id="PF19700">
    <property type="entry name" value="DUF6198"/>
    <property type="match status" value="1"/>
</dbReference>
<dbReference type="EMBL" id="CP071250">
    <property type="protein sequence ID" value="UUF07654.1"/>
    <property type="molecule type" value="Genomic_DNA"/>
</dbReference>
<sequence>MKNFKWILYLVGISILTLGIVLMIKSNLGTSPLDALLVALTYKVGLSIGAWEVLISLVIVGINAIITMRKPQILGLMTALITGTFIDVWMLILKELNISQTFGIQFIYFSIGLIITSFGTAIYLRTNFAPIPLDNLMLIITDKMKKSIQFSKSLIYILVLLLAFLMNGPIGLGTILTACLGGITLNYCILLINKLVN</sequence>
<feature type="transmembrane region" description="Helical" evidence="1">
    <location>
        <begin position="172"/>
        <end position="192"/>
    </location>
</feature>
<feature type="transmembrane region" description="Helical" evidence="1">
    <location>
        <begin position="104"/>
        <end position="126"/>
    </location>
</feature>
<evidence type="ECO:0000313" key="2">
    <source>
        <dbReference type="EMBL" id="UUF07654.1"/>
    </source>
</evidence>
<feature type="transmembrane region" description="Helical" evidence="1">
    <location>
        <begin position="7"/>
        <end position="24"/>
    </location>
</feature>
<dbReference type="AlphaFoldDB" id="A0A9Q9CEU9"/>
<keyword evidence="1" id="KW-0472">Membrane</keyword>
<dbReference type="PANTHER" id="PTHR40078:SF1">
    <property type="entry name" value="INTEGRAL MEMBRANE PROTEIN"/>
    <property type="match status" value="1"/>
</dbReference>
<feature type="transmembrane region" description="Helical" evidence="1">
    <location>
        <begin position="147"/>
        <end position="166"/>
    </location>
</feature>
<name>A0A9Q9CEU9_9FIRM</name>
<feature type="transmembrane region" description="Helical" evidence="1">
    <location>
        <begin position="44"/>
        <end position="66"/>
    </location>
</feature>
<protein>
    <recommendedName>
        <fullName evidence="4">YitT family protein</fullName>
    </recommendedName>
</protein>
<evidence type="ECO:0008006" key="4">
    <source>
        <dbReference type="Google" id="ProtNLM"/>
    </source>
</evidence>
<organism evidence="2 3">
    <name type="scientific">Turicibacter bilis</name>
    <dbReference type="NCBI Taxonomy" id="2735723"/>
    <lineage>
        <taxon>Bacteria</taxon>
        <taxon>Bacillati</taxon>
        <taxon>Bacillota</taxon>
        <taxon>Erysipelotrichia</taxon>
        <taxon>Erysipelotrichales</taxon>
        <taxon>Turicibacteraceae</taxon>
        <taxon>Turicibacter</taxon>
    </lineage>
</organism>
<evidence type="ECO:0000256" key="1">
    <source>
        <dbReference type="SAM" id="Phobius"/>
    </source>
</evidence>